<gene>
    <name evidence="2" type="ORF">FANTH_621</name>
</gene>
<feature type="signal peptide" evidence="1">
    <location>
        <begin position="1"/>
        <end position="16"/>
    </location>
</feature>
<organism evidence="2 3">
    <name type="scientific">Fusarium anthophilum</name>
    <dbReference type="NCBI Taxonomy" id="48485"/>
    <lineage>
        <taxon>Eukaryota</taxon>
        <taxon>Fungi</taxon>
        <taxon>Dikarya</taxon>
        <taxon>Ascomycota</taxon>
        <taxon>Pezizomycotina</taxon>
        <taxon>Sordariomycetes</taxon>
        <taxon>Hypocreomycetidae</taxon>
        <taxon>Hypocreales</taxon>
        <taxon>Nectriaceae</taxon>
        <taxon>Fusarium</taxon>
        <taxon>Fusarium fujikuroi species complex</taxon>
    </lineage>
</organism>
<keyword evidence="1" id="KW-0732">Signal</keyword>
<evidence type="ECO:0000313" key="3">
    <source>
        <dbReference type="Proteomes" id="UP000573603"/>
    </source>
</evidence>
<name>A0A8H5EC09_9HYPO</name>
<dbReference type="Proteomes" id="UP000573603">
    <property type="component" value="Unassembled WGS sequence"/>
</dbReference>
<reference evidence="2 3" key="1">
    <citation type="journal article" date="2020" name="BMC Genomics">
        <title>Correction to: Identification and distribution of gene clusters required for synthesis of sphingolipid metabolism inhibitors in diverse species of the filamentous fungus Fusarium.</title>
        <authorList>
            <person name="Kim H.S."/>
            <person name="Lohmar J.M."/>
            <person name="Busman M."/>
            <person name="Brown D.W."/>
            <person name="Naumann T.A."/>
            <person name="Divon H.H."/>
            <person name="Lysoe E."/>
            <person name="Uhlig S."/>
            <person name="Proctor R.H."/>
        </authorList>
    </citation>
    <scope>NUCLEOTIDE SEQUENCE [LARGE SCALE GENOMIC DNA]</scope>
    <source>
        <strain evidence="2 3">NRRL 25214</strain>
    </source>
</reference>
<keyword evidence="3" id="KW-1185">Reference proteome</keyword>
<protein>
    <recommendedName>
        <fullName evidence="4">Hydrophobin</fullName>
    </recommendedName>
</protein>
<evidence type="ECO:0008006" key="4">
    <source>
        <dbReference type="Google" id="ProtNLM"/>
    </source>
</evidence>
<accession>A0A8H5EC09</accession>
<dbReference type="EMBL" id="JABEVY010000018">
    <property type="protein sequence ID" value="KAF5254688.1"/>
    <property type="molecule type" value="Genomic_DNA"/>
</dbReference>
<evidence type="ECO:0000313" key="2">
    <source>
        <dbReference type="EMBL" id="KAF5254688.1"/>
    </source>
</evidence>
<sequence>MKASLILALPALAVAAATPQVQERQLPSLFDPACLLQIPGITVRNCLPNLTLDSVVGLLDVLRCPTALAGAIEDCLNLSLPVPK</sequence>
<feature type="chain" id="PRO_5034082629" description="Hydrophobin" evidence="1">
    <location>
        <begin position="17"/>
        <end position="84"/>
    </location>
</feature>
<proteinExistence type="predicted"/>
<evidence type="ECO:0000256" key="1">
    <source>
        <dbReference type="SAM" id="SignalP"/>
    </source>
</evidence>
<comment type="caution">
    <text evidence="2">The sequence shown here is derived from an EMBL/GenBank/DDBJ whole genome shotgun (WGS) entry which is preliminary data.</text>
</comment>
<dbReference type="AlphaFoldDB" id="A0A8H5EC09"/>